<protein>
    <submittedName>
        <fullName evidence="1">Uncharacterized protein</fullName>
    </submittedName>
</protein>
<sequence>MQFGDTQCTDSRQLGEIRVIENTSPNYQYCLQLKPHHLYMASELKEPQRYSPFEPGISMTIRFNPLITQSGDMDLLIIQPVNQLTVLFDQHIVQTWTIPKQPDNKTIRQIYIGPQFMPAYPVTIQYLIIGKHLVDFATELVSKDNSYGSQVGICGGQLYPRFTERRGLAGLLTSKLQGLELTAPPSGRQLIFTPFNELMSKQIIPGVSYDEQLVLENIRTGDGKIRKKNDCTENAENTAWFDQYPDSYWEIGNIGTIIEQQYVI</sequence>
<accession>A0A095B4W6</accession>
<dbReference type="AlphaFoldDB" id="A0A095B4W6"/>
<name>A0A095B4W6_SCHHA</name>
<reference evidence="1" key="1">
    <citation type="journal article" date="2012" name="Nat. Genet.">
        <title>Whole-genome sequence of Schistosoma haematobium.</title>
        <authorList>
            <person name="Young N.D."/>
            <person name="Jex A.R."/>
            <person name="Li B."/>
            <person name="Liu S."/>
            <person name="Yang L."/>
            <person name="Xiong Z."/>
            <person name="Li Y."/>
            <person name="Cantacessi C."/>
            <person name="Hall R.S."/>
            <person name="Xu X."/>
            <person name="Chen F."/>
            <person name="Wu X."/>
            <person name="Zerlotini A."/>
            <person name="Oliveira G."/>
            <person name="Hofmann A."/>
            <person name="Zhang G."/>
            <person name="Fang X."/>
            <person name="Kang Y."/>
            <person name="Campbell B.E."/>
            <person name="Loukas A."/>
            <person name="Ranganathan S."/>
            <person name="Rollinson D."/>
            <person name="Rinaldi G."/>
            <person name="Brindley P.J."/>
            <person name="Yang H."/>
            <person name="Wang J."/>
            <person name="Wang J."/>
            <person name="Gasser R.B."/>
        </authorList>
    </citation>
    <scope>NUCLEOTIDE SEQUENCE [LARGE SCALE GENOMIC DNA]</scope>
</reference>
<dbReference type="STRING" id="6185.A0A095B4W6"/>
<proteinExistence type="predicted"/>
<gene>
    <name evidence="1" type="ORF">MS3_10860</name>
</gene>
<evidence type="ECO:0000313" key="1">
    <source>
        <dbReference type="EMBL" id="KGB42226.1"/>
    </source>
</evidence>
<organism evidence="1">
    <name type="scientific">Schistosoma haematobium</name>
    <name type="common">Blood fluke</name>
    <dbReference type="NCBI Taxonomy" id="6185"/>
    <lineage>
        <taxon>Eukaryota</taxon>
        <taxon>Metazoa</taxon>
        <taxon>Spiralia</taxon>
        <taxon>Lophotrochozoa</taxon>
        <taxon>Platyhelminthes</taxon>
        <taxon>Trematoda</taxon>
        <taxon>Digenea</taxon>
        <taxon>Strigeidida</taxon>
        <taxon>Schistosomatoidea</taxon>
        <taxon>Schistosomatidae</taxon>
        <taxon>Schistosoma</taxon>
    </lineage>
</organism>
<dbReference type="EMBL" id="KL252633">
    <property type="protein sequence ID" value="KGB42226.1"/>
    <property type="molecule type" value="Genomic_DNA"/>
</dbReference>